<protein>
    <submittedName>
        <fullName evidence="1">Uncharacterized protein</fullName>
    </submittedName>
</protein>
<dbReference type="EMBL" id="JAANBB010000265">
    <property type="protein sequence ID" value="KAF7545209.1"/>
    <property type="molecule type" value="Genomic_DNA"/>
</dbReference>
<dbReference type="Proteomes" id="UP000722485">
    <property type="component" value="Unassembled WGS sequence"/>
</dbReference>
<organism evidence="1 2">
    <name type="scientific">Cylindrodendrum hubeiense</name>
    <dbReference type="NCBI Taxonomy" id="595255"/>
    <lineage>
        <taxon>Eukaryota</taxon>
        <taxon>Fungi</taxon>
        <taxon>Dikarya</taxon>
        <taxon>Ascomycota</taxon>
        <taxon>Pezizomycotina</taxon>
        <taxon>Sordariomycetes</taxon>
        <taxon>Hypocreomycetidae</taxon>
        <taxon>Hypocreales</taxon>
        <taxon>Nectriaceae</taxon>
        <taxon>Cylindrodendrum</taxon>
    </lineage>
</organism>
<gene>
    <name evidence="1" type="ORF">G7Z17_g9363</name>
</gene>
<dbReference type="AlphaFoldDB" id="A0A9P5H447"/>
<dbReference type="OrthoDB" id="1856718at2759"/>
<reference evidence="1" key="1">
    <citation type="submission" date="2020-03" db="EMBL/GenBank/DDBJ databases">
        <title>Draft Genome Sequence of Cylindrodendrum hubeiense.</title>
        <authorList>
            <person name="Buettner E."/>
            <person name="Kellner H."/>
        </authorList>
    </citation>
    <scope>NUCLEOTIDE SEQUENCE</scope>
    <source>
        <strain evidence="1">IHI 201604</strain>
    </source>
</reference>
<evidence type="ECO:0000313" key="1">
    <source>
        <dbReference type="EMBL" id="KAF7545209.1"/>
    </source>
</evidence>
<dbReference type="Gene3D" id="3.40.50.80">
    <property type="entry name" value="Nucleotide-binding domain of ferredoxin-NADP reductase (FNR) module"/>
    <property type="match status" value="1"/>
</dbReference>
<sequence>MIVEGVSVELFRNYVKSYVKQTKGNRVWVLHGTIDSMGEEIGNDSWGVPESQVKRVVQHEDNISGHMHEEILKQSELVWYIINSLDGLLFTRGSSIIFSEGLEDALVDVAMAKGHLEREEARNFWQLKKEQGCYIPGPPVHILSYWQYQVQEGHETSSLFKH</sequence>
<evidence type="ECO:0000313" key="2">
    <source>
        <dbReference type="Proteomes" id="UP000722485"/>
    </source>
</evidence>
<comment type="caution">
    <text evidence="1">The sequence shown here is derived from an EMBL/GenBank/DDBJ whole genome shotgun (WGS) entry which is preliminary data.</text>
</comment>
<name>A0A9P5H447_9HYPO</name>
<dbReference type="InterPro" id="IPR039261">
    <property type="entry name" value="FNR_nucleotide-bd"/>
</dbReference>
<proteinExistence type="predicted"/>
<keyword evidence="2" id="KW-1185">Reference proteome</keyword>
<accession>A0A9P5H447</accession>